<gene>
    <name evidence="6" type="ORF">BCR32DRAFT_230984</name>
</gene>
<dbReference type="SMART" id="SM00220">
    <property type="entry name" value="S_TKc"/>
    <property type="match status" value="1"/>
</dbReference>
<dbReference type="OrthoDB" id="10252171at2759"/>
<dbReference type="PROSITE" id="PS00107">
    <property type="entry name" value="PROTEIN_KINASE_ATP"/>
    <property type="match status" value="1"/>
</dbReference>
<evidence type="ECO:0000313" key="6">
    <source>
        <dbReference type="EMBL" id="ORX83800.1"/>
    </source>
</evidence>
<dbReference type="GO" id="GO:0005524">
    <property type="term" value="F:ATP binding"/>
    <property type="evidence" value="ECO:0007669"/>
    <property type="project" value="UniProtKB-UniRule"/>
</dbReference>
<feature type="binding site" evidence="3">
    <location>
        <position position="105"/>
    </location>
    <ligand>
        <name>ATP</name>
        <dbReference type="ChEBI" id="CHEBI:30616"/>
    </ligand>
</feature>
<dbReference type="PANTHER" id="PTHR24346:SF51">
    <property type="entry name" value="PAS DOMAIN-CONTAINING SERINE_THREONINE-PROTEIN KINASE"/>
    <property type="match status" value="1"/>
</dbReference>
<dbReference type="FunFam" id="1.10.510.10:FF:000571">
    <property type="entry name" value="Maternal embryonic leucine zipper kinase"/>
    <property type="match status" value="1"/>
</dbReference>
<keyword evidence="2 3" id="KW-0067">ATP-binding</keyword>
<evidence type="ECO:0000259" key="5">
    <source>
        <dbReference type="PROSITE" id="PS50011"/>
    </source>
</evidence>
<dbReference type="GO" id="GO:0004674">
    <property type="term" value="F:protein serine/threonine kinase activity"/>
    <property type="evidence" value="ECO:0007669"/>
    <property type="project" value="UniProtKB-KW"/>
</dbReference>
<evidence type="ECO:0000256" key="3">
    <source>
        <dbReference type="PROSITE-ProRule" id="PRU10141"/>
    </source>
</evidence>
<reference evidence="6 7" key="2">
    <citation type="submission" date="2016-08" db="EMBL/GenBank/DDBJ databases">
        <title>Pervasive Adenine N6-methylation of Active Genes in Fungi.</title>
        <authorList>
            <consortium name="DOE Joint Genome Institute"/>
            <person name="Mondo S.J."/>
            <person name="Dannebaum R.O."/>
            <person name="Kuo R.C."/>
            <person name="Labutti K."/>
            <person name="Haridas S."/>
            <person name="Kuo A."/>
            <person name="Salamov A."/>
            <person name="Ahrendt S.R."/>
            <person name="Lipzen A."/>
            <person name="Sullivan W."/>
            <person name="Andreopoulos W.B."/>
            <person name="Clum A."/>
            <person name="Lindquist E."/>
            <person name="Daum C."/>
            <person name="Ramamoorthy G.K."/>
            <person name="Gryganskyi A."/>
            <person name="Culley D."/>
            <person name="Magnuson J.K."/>
            <person name="James T.Y."/>
            <person name="O'Malley M.A."/>
            <person name="Stajich J.E."/>
            <person name="Spatafora J.W."/>
            <person name="Visel A."/>
            <person name="Grigoriev I.V."/>
        </authorList>
    </citation>
    <scope>NUCLEOTIDE SEQUENCE [LARGE SCALE GENOMIC DNA]</scope>
    <source>
        <strain evidence="6 7">S4</strain>
    </source>
</reference>
<evidence type="ECO:0000256" key="4">
    <source>
        <dbReference type="RuleBase" id="RU000304"/>
    </source>
</evidence>
<dbReference type="AlphaFoldDB" id="A0A1Y1XDF3"/>
<protein>
    <submittedName>
        <fullName evidence="6">Pkinase-domain-containing protein</fullName>
    </submittedName>
</protein>
<evidence type="ECO:0000313" key="7">
    <source>
        <dbReference type="Proteomes" id="UP000193944"/>
    </source>
</evidence>
<dbReference type="SUPFAM" id="SSF56112">
    <property type="entry name" value="Protein kinase-like (PK-like)"/>
    <property type="match status" value="1"/>
</dbReference>
<dbReference type="InterPro" id="IPR008271">
    <property type="entry name" value="Ser/Thr_kinase_AS"/>
</dbReference>
<dbReference type="EMBL" id="MCFG01000065">
    <property type="protein sequence ID" value="ORX83800.1"/>
    <property type="molecule type" value="Genomic_DNA"/>
</dbReference>
<dbReference type="Proteomes" id="UP000193944">
    <property type="component" value="Unassembled WGS sequence"/>
</dbReference>
<accession>A0A1Y1XDF3</accession>
<keyword evidence="1 3" id="KW-0547">Nucleotide-binding</keyword>
<dbReference type="Pfam" id="PF00069">
    <property type="entry name" value="Pkinase"/>
    <property type="match status" value="1"/>
</dbReference>
<dbReference type="InterPro" id="IPR011009">
    <property type="entry name" value="Kinase-like_dom_sf"/>
</dbReference>
<dbReference type="InterPro" id="IPR017441">
    <property type="entry name" value="Protein_kinase_ATP_BS"/>
</dbReference>
<organism evidence="6 7">
    <name type="scientific">Anaeromyces robustus</name>
    <dbReference type="NCBI Taxonomy" id="1754192"/>
    <lineage>
        <taxon>Eukaryota</taxon>
        <taxon>Fungi</taxon>
        <taxon>Fungi incertae sedis</taxon>
        <taxon>Chytridiomycota</taxon>
        <taxon>Chytridiomycota incertae sedis</taxon>
        <taxon>Neocallimastigomycetes</taxon>
        <taxon>Neocallimastigales</taxon>
        <taxon>Neocallimastigaceae</taxon>
        <taxon>Anaeromyces</taxon>
    </lineage>
</organism>
<dbReference type="Gene3D" id="1.10.510.10">
    <property type="entry name" value="Transferase(Phosphotransferase) domain 1"/>
    <property type="match status" value="1"/>
</dbReference>
<dbReference type="PROSITE" id="PS00108">
    <property type="entry name" value="PROTEIN_KINASE_ST"/>
    <property type="match status" value="1"/>
</dbReference>
<dbReference type="PROSITE" id="PS50011">
    <property type="entry name" value="PROTEIN_KINASE_DOM"/>
    <property type="match status" value="1"/>
</dbReference>
<evidence type="ECO:0000256" key="1">
    <source>
        <dbReference type="ARBA" id="ARBA00022741"/>
    </source>
</evidence>
<proteinExistence type="inferred from homology"/>
<dbReference type="GO" id="GO:0035556">
    <property type="term" value="P:intracellular signal transduction"/>
    <property type="evidence" value="ECO:0007669"/>
    <property type="project" value="TreeGrafter"/>
</dbReference>
<name>A0A1Y1XDF3_9FUNG</name>
<comment type="similarity">
    <text evidence="4">Belongs to the protein kinase superfamily.</text>
</comment>
<sequence length="337" mass="39178">MDCFNSVLLSKFVITNRIGLPPKDELNTFQYLSESKQSKLWKYTKPTKNKWIVNEENSSSFFRKAPKKKSIDEYEIIKILGVGAHGDVKLAHKKNDSKKKQYAIKTINKDKIIPDLLIGNQNRQIPLEIHILDFLSRHLDPSGVIVEMIDYFEDEINFYVVMKYFDNGIGMDLFDYIDSRTEWIEESKIKKIFKQLCQGISHLHSLGIVHRDIKDENVILDETLTKIQLVDFGSSGYYRPGLLNDKFFGTEGYAAPEIVNGEKYSGPEQDIWSLGVLLYTLIYQENPYLQPNFYSKPLQIPYILSEGSLDLLRWMLNKDPNCRPTINEILNHPWLKD</sequence>
<dbReference type="GO" id="GO:0005829">
    <property type="term" value="C:cytosol"/>
    <property type="evidence" value="ECO:0007669"/>
    <property type="project" value="TreeGrafter"/>
</dbReference>
<dbReference type="STRING" id="1754192.A0A1Y1XDF3"/>
<keyword evidence="4" id="KW-0723">Serine/threonine-protein kinase</keyword>
<feature type="domain" description="Protein kinase" evidence="5">
    <location>
        <begin position="74"/>
        <end position="335"/>
    </location>
</feature>
<dbReference type="InterPro" id="IPR000719">
    <property type="entry name" value="Prot_kinase_dom"/>
</dbReference>
<keyword evidence="7" id="KW-1185">Reference proteome</keyword>
<reference evidence="6 7" key="1">
    <citation type="submission" date="2016-08" db="EMBL/GenBank/DDBJ databases">
        <title>A Parts List for Fungal Cellulosomes Revealed by Comparative Genomics.</title>
        <authorList>
            <consortium name="DOE Joint Genome Institute"/>
            <person name="Haitjema C.H."/>
            <person name="Gilmore S.P."/>
            <person name="Henske J.K."/>
            <person name="Solomon K.V."/>
            <person name="De Groot R."/>
            <person name="Kuo A."/>
            <person name="Mondo S.J."/>
            <person name="Salamov A.A."/>
            <person name="Labutti K."/>
            <person name="Zhao Z."/>
            <person name="Chiniquy J."/>
            <person name="Barry K."/>
            <person name="Brewer H.M."/>
            <person name="Purvine S.O."/>
            <person name="Wright A.T."/>
            <person name="Boxma B."/>
            <person name="Van Alen T."/>
            <person name="Hackstein J.H."/>
            <person name="Baker S.E."/>
            <person name="Grigoriev I.V."/>
            <person name="O'Malley M.A."/>
        </authorList>
    </citation>
    <scope>NUCLEOTIDE SEQUENCE [LARGE SCALE GENOMIC DNA]</scope>
    <source>
        <strain evidence="6 7">S4</strain>
    </source>
</reference>
<comment type="caution">
    <text evidence="6">The sequence shown here is derived from an EMBL/GenBank/DDBJ whole genome shotgun (WGS) entry which is preliminary data.</text>
</comment>
<dbReference type="GO" id="GO:0005634">
    <property type="term" value="C:nucleus"/>
    <property type="evidence" value="ECO:0007669"/>
    <property type="project" value="TreeGrafter"/>
</dbReference>
<keyword evidence="6" id="KW-0418">Kinase</keyword>
<keyword evidence="6" id="KW-0808">Transferase</keyword>
<evidence type="ECO:0000256" key="2">
    <source>
        <dbReference type="ARBA" id="ARBA00022840"/>
    </source>
</evidence>
<dbReference type="GO" id="GO:0045719">
    <property type="term" value="P:negative regulation of glycogen biosynthetic process"/>
    <property type="evidence" value="ECO:0007669"/>
    <property type="project" value="TreeGrafter"/>
</dbReference>
<dbReference type="PANTHER" id="PTHR24346">
    <property type="entry name" value="MAP/MICROTUBULE AFFINITY-REGULATING KINASE"/>
    <property type="match status" value="1"/>
</dbReference>